<accession>A0A2N5NEM1</accession>
<name>A0A2N5NEM1_MEDGN</name>
<comment type="caution">
    <text evidence="2">The sequence shown here is derived from an EMBL/GenBank/DDBJ whole genome shotgun (WGS) entry which is preliminary data.</text>
</comment>
<dbReference type="EMBL" id="NIHM01000028">
    <property type="protein sequence ID" value="PLT52638.1"/>
    <property type="molecule type" value="Genomic_DNA"/>
</dbReference>
<proteinExistence type="predicted"/>
<evidence type="ECO:0000313" key="1">
    <source>
        <dbReference type="EMBL" id="MCZ7693843.1"/>
    </source>
</evidence>
<evidence type="ECO:0000313" key="3">
    <source>
        <dbReference type="Proteomes" id="UP000234849"/>
    </source>
</evidence>
<dbReference type="EMBL" id="JAPZED010000006">
    <property type="protein sequence ID" value="MCZ7693843.1"/>
    <property type="molecule type" value="Genomic_DNA"/>
</dbReference>
<protein>
    <submittedName>
        <fullName evidence="2">Uncharacterized protein</fullName>
    </submittedName>
</protein>
<reference evidence="2 3" key="1">
    <citation type="journal article" date="2017" name="Genome Med.">
        <title>A novel Ruminococcus gnavus clade enriched in inflammatory bowel disease patients.</title>
        <authorList>
            <person name="Hall A.B."/>
            <person name="Yassour M."/>
            <person name="Sauk J."/>
            <person name="Garner A."/>
            <person name="Jiang X."/>
            <person name="Arthur T."/>
            <person name="Lagoudas G.K."/>
            <person name="Vatanen T."/>
            <person name="Fornelos N."/>
            <person name="Wilson R."/>
            <person name="Bertha M."/>
            <person name="Cohen M."/>
            <person name="Garber J."/>
            <person name="Khalili H."/>
            <person name="Gevers D."/>
            <person name="Ananthakrishnan A.N."/>
            <person name="Kugathasan S."/>
            <person name="Lander E.S."/>
            <person name="Blainey P."/>
            <person name="Vlamakis H."/>
            <person name="Xavier R.J."/>
            <person name="Huttenhower C."/>
        </authorList>
    </citation>
    <scope>NUCLEOTIDE SEQUENCE [LARGE SCALE GENOMIC DNA]</scope>
    <source>
        <strain evidence="2 3">RJX1118</strain>
    </source>
</reference>
<dbReference type="Proteomes" id="UP000234849">
    <property type="component" value="Unassembled WGS sequence"/>
</dbReference>
<dbReference type="Proteomes" id="UP001148455">
    <property type="component" value="Unassembled WGS sequence"/>
</dbReference>
<organism evidence="2 3">
    <name type="scientific">Mediterraneibacter gnavus</name>
    <name type="common">Ruminococcus gnavus</name>
    <dbReference type="NCBI Taxonomy" id="33038"/>
    <lineage>
        <taxon>Bacteria</taxon>
        <taxon>Bacillati</taxon>
        <taxon>Bacillota</taxon>
        <taxon>Clostridia</taxon>
        <taxon>Lachnospirales</taxon>
        <taxon>Lachnospiraceae</taxon>
        <taxon>Mediterraneibacter</taxon>
    </lineage>
</organism>
<sequence length="146" mass="16763">MRKTAAVIGIGFLSTVWLTGCVSDEMIIQANWKMQLPDGGKELYHADTGASFHGDGEKYTVLQYENTEDISKFLNWRADDGTGTLYTNSYSEFAENCLNIIDVPQKERPDYEECVYSYRERETDSSELLLAYDKEKEQLYVLESVR</sequence>
<dbReference type="RefSeq" id="WP_101880250.1">
    <property type="nucleotide sequence ID" value="NZ_CACRUK010000043.1"/>
</dbReference>
<dbReference type="AlphaFoldDB" id="A0A2N5NEM1"/>
<gene>
    <name evidence="2" type="ORF">CDL18_14240</name>
    <name evidence="1" type="ORF">O8D18_07295</name>
</gene>
<evidence type="ECO:0000313" key="2">
    <source>
        <dbReference type="EMBL" id="PLT52638.1"/>
    </source>
</evidence>
<reference evidence="1" key="2">
    <citation type="submission" date="2022-12" db="EMBL/GenBank/DDBJ databases">
        <title>Genome of R. gnavus strain RSHDN_123.</title>
        <authorList>
            <person name="Abdugheni R."/>
        </authorList>
    </citation>
    <scope>NUCLEOTIDE SEQUENCE</scope>
    <source>
        <strain evidence="1">RSHDN_123</strain>
    </source>
</reference>
<dbReference type="PROSITE" id="PS51257">
    <property type="entry name" value="PROKAR_LIPOPROTEIN"/>
    <property type="match status" value="1"/>
</dbReference>